<dbReference type="AlphaFoldDB" id="A0A426YNL0"/>
<dbReference type="EMBL" id="AMZH03011210">
    <property type="protein sequence ID" value="RRT53316.1"/>
    <property type="molecule type" value="Genomic_DNA"/>
</dbReference>
<protein>
    <submittedName>
        <fullName evidence="1">Uncharacterized protein</fullName>
    </submittedName>
</protein>
<sequence>MERDELTLASTRVYDLDLRPKKALCLRFKFHLLRQLPSCILDTSLNSTQVALLLNLH</sequence>
<gene>
    <name evidence="1" type="ORF">B296_00049948</name>
</gene>
<proteinExistence type="predicted"/>
<evidence type="ECO:0000313" key="1">
    <source>
        <dbReference type="EMBL" id="RRT53316.1"/>
    </source>
</evidence>
<dbReference type="Proteomes" id="UP000287651">
    <property type="component" value="Unassembled WGS sequence"/>
</dbReference>
<accession>A0A426YNL0</accession>
<comment type="caution">
    <text evidence="1">The sequence shown here is derived from an EMBL/GenBank/DDBJ whole genome shotgun (WGS) entry which is preliminary data.</text>
</comment>
<reference evidence="1 2" key="1">
    <citation type="journal article" date="2014" name="Agronomy (Basel)">
        <title>A Draft Genome Sequence for Ensete ventricosum, the Drought-Tolerant Tree Against Hunger.</title>
        <authorList>
            <person name="Harrison J."/>
            <person name="Moore K.A."/>
            <person name="Paszkiewicz K."/>
            <person name="Jones T."/>
            <person name="Grant M."/>
            <person name="Ambacheew D."/>
            <person name="Muzemil S."/>
            <person name="Studholme D.J."/>
        </authorList>
    </citation>
    <scope>NUCLEOTIDE SEQUENCE [LARGE SCALE GENOMIC DNA]</scope>
</reference>
<organism evidence="1 2">
    <name type="scientific">Ensete ventricosum</name>
    <name type="common">Abyssinian banana</name>
    <name type="synonym">Musa ensete</name>
    <dbReference type="NCBI Taxonomy" id="4639"/>
    <lineage>
        <taxon>Eukaryota</taxon>
        <taxon>Viridiplantae</taxon>
        <taxon>Streptophyta</taxon>
        <taxon>Embryophyta</taxon>
        <taxon>Tracheophyta</taxon>
        <taxon>Spermatophyta</taxon>
        <taxon>Magnoliopsida</taxon>
        <taxon>Liliopsida</taxon>
        <taxon>Zingiberales</taxon>
        <taxon>Musaceae</taxon>
        <taxon>Ensete</taxon>
    </lineage>
</organism>
<name>A0A426YNL0_ENSVE</name>
<evidence type="ECO:0000313" key="2">
    <source>
        <dbReference type="Proteomes" id="UP000287651"/>
    </source>
</evidence>